<name>A0A545TLP1_9GAMM</name>
<dbReference type="OrthoDB" id="9805386at2"/>
<dbReference type="EMBL" id="VHSG01000013">
    <property type="protein sequence ID" value="TQV78096.1"/>
    <property type="molecule type" value="Genomic_DNA"/>
</dbReference>
<dbReference type="PANTHER" id="PTHR36434:SF1">
    <property type="entry name" value="MEMBRANE PROTEASE YUGP-RELATED"/>
    <property type="match status" value="1"/>
</dbReference>
<reference evidence="2 3" key="1">
    <citation type="submission" date="2019-06" db="EMBL/GenBank/DDBJ databases">
        <title>Whole genome sequence for Cellvibrionaceae sp. R142.</title>
        <authorList>
            <person name="Wang G."/>
        </authorList>
    </citation>
    <scope>NUCLEOTIDE SEQUENCE [LARGE SCALE GENOMIC DNA]</scope>
    <source>
        <strain evidence="2 3">R142</strain>
    </source>
</reference>
<dbReference type="RefSeq" id="WP_142904875.1">
    <property type="nucleotide sequence ID" value="NZ_ML660094.1"/>
</dbReference>
<dbReference type="PANTHER" id="PTHR36434">
    <property type="entry name" value="MEMBRANE PROTEASE YUGP-RELATED"/>
    <property type="match status" value="1"/>
</dbReference>
<dbReference type="Proteomes" id="UP000319732">
    <property type="component" value="Unassembled WGS sequence"/>
</dbReference>
<sequence length="230" mass="25729">MIYLLLLALLGLLIYGPQLWVTYVLRRHSRPLPALPGTGAQLAQHLLRRFEFDQVKVERTEPDRDHYDPADNAVRLSPDVFDGKSLTAVAVAAHEVGHAIQFNRGEPVTQLRRRYMGRAATLQRCGMFILLLIPLVTAIVPLPHTVLLTALVGVLTMLVSVLMYVAILPEEWDASFNKALPILLQGEYVSEPQIAAVRQVLKACALTYVAAALADILRLWRWLAILRALR</sequence>
<keyword evidence="1" id="KW-0812">Transmembrane</keyword>
<dbReference type="Pfam" id="PF04298">
    <property type="entry name" value="Zn_peptidase_2"/>
    <property type="match status" value="1"/>
</dbReference>
<evidence type="ECO:0000313" key="2">
    <source>
        <dbReference type="EMBL" id="TQV78096.1"/>
    </source>
</evidence>
<organism evidence="2 3">
    <name type="scientific">Exilibacterium tricleocarpae</name>
    <dbReference type="NCBI Taxonomy" id="2591008"/>
    <lineage>
        <taxon>Bacteria</taxon>
        <taxon>Pseudomonadati</taxon>
        <taxon>Pseudomonadota</taxon>
        <taxon>Gammaproteobacteria</taxon>
        <taxon>Cellvibrionales</taxon>
        <taxon>Cellvibrionaceae</taxon>
        <taxon>Exilibacterium</taxon>
    </lineage>
</organism>
<proteinExistence type="predicted"/>
<dbReference type="InterPro" id="IPR007395">
    <property type="entry name" value="Zn_peptidase_2"/>
</dbReference>
<keyword evidence="1" id="KW-0472">Membrane</keyword>
<feature type="transmembrane region" description="Helical" evidence="1">
    <location>
        <begin position="146"/>
        <end position="168"/>
    </location>
</feature>
<evidence type="ECO:0000313" key="3">
    <source>
        <dbReference type="Proteomes" id="UP000319732"/>
    </source>
</evidence>
<keyword evidence="1" id="KW-1133">Transmembrane helix</keyword>
<gene>
    <name evidence="2" type="ORF">FKG94_13525</name>
</gene>
<feature type="transmembrane region" description="Helical" evidence="1">
    <location>
        <begin position="121"/>
        <end position="140"/>
    </location>
</feature>
<dbReference type="AlphaFoldDB" id="A0A545TLP1"/>
<keyword evidence="3" id="KW-1185">Reference proteome</keyword>
<protein>
    <submittedName>
        <fullName evidence="2">Zinc metallopeptidase</fullName>
    </submittedName>
</protein>
<comment type="caution">
    <text evidence="2">The sequence shown here is derived from an EMBL/GenBank/DDBJ whole genome shotgun (WGS) entry which is preliminary data.</text>
</comment>
<evidence type="ECO:0000256" key="1">
    <source>
        <dbReference type="SAM" id="Phobius"/>
    </source>
</evidence>
<accession>A0A545TLP1</accession>
<feature type="transmembrane region" description="Helical" evidence="1">
    <location>
        <begin position="6"/>
        <end position="25"/>
    </location>
</feature>